<reference evidence="2 3" key="2">
    <citation type="journal article" date="2009" name="PLoS ONE">
        <title>An integrated genetic and cytogenetic map of the cucumber genome.</title>
        <authorList>
            <person name="Ren Y."/>
            <person name="Zhang Z."/>
            <person name="Liu J."/>
            <person name="Staub J.E."/>
            <person name="Han Y."/>
            <person name="Cheng Z."/>
            <person name="Li X."/>
            <person name="Lu J."/>
            <person name="Miao H."/>
            <person name="Kang H."/>
            <person name="Xie B."/>
            <person name="Gu X."/>
            <person name="Wang X."/>
            <person name="Du Y."/>
            <person name="Jin W."/>
            <person name="Huang S."/>
        </authorList>
    </citation>
    <scope>NUCLEOTIDE SEQUENCE [LARGE SCALE GENOMIC DNA]</scope>
    <source>
        <strain evidence="3">cv. 9930</strain>
    </source>
</reference>
<dbReference type="AlphaFoldDB" id="A0A0A0KRY2"/>
<reference evidence="2 3" key="4">
    <citation type="journal article" date="2011" name="BMC Genomics">
        <title>RNA-Seq improves annotation of protein-coding genes in the cucumber genome.</title>
        <authorList>
            <person name="Li Z."/>
            <person name="Zhang Z."/>
            <person name="Yan P."/>
            <person name="Huang S."/>
            <person name="Fei Z."/>
            <person name="Lin K."/>
        </authorList>
    </citation>
    <scope>NUCLEOTIDE SEQUENCE [LARGE SCALE GENOMIC DNA]</scope>
    <source>
        <strain evidence="3">cv. 9930</strain>
    </source>
</reference>
<keyword evidence="3" id="KW-1185">Reference proteome</keyword>
<feature type="compositionally biased region" description="Acidic residues" evidence="1">
    <location>
        <begin position="17"/>
        <end position="26"/>
    </location>
</feature>
<evidence type="ECO:0000256" key="1">
    <source>
        <dbReference type="SAM" id="MobiDB-lite"/>
    </source>
</evidence>
<proteinExistence type="predicted"/>
<dbReference type="Gramene" id="KGN52380">
    <property type="protein sequence ID" value="KGN52380"/>
    <property type="gene ID" value="Csa_5G630830"/>
</dbReference>
<reference evidence="2 3" key="3">
    <citation type="journal article" date="2010" name="BMC Genomics">
        <title>Transcriptome sequencing and comparative analysis of cucumber flowers with different sex types.</title>
        <authorList>
            <person name="Guo S."/>
            <person name="Zheng Y."/>
            <person name="Joung J.G."/>
            <person name="Liu S."/>
            <person name="Zhang Z."/>
            <person name="Crasta O.R."/>
            <person name="Sobral B.W."/>
            <person name="Xu Y."/>
            <person name="Huang S."/>
            <person name="Fei Z."/>
        </authorList>
    </citation>
    <scope>NUCLEOTIDE SEQUENCE [LARGE SCALE GENOMIC DNA]</scope>
    <source>
        <strain evidence="3">cv. 9930</strain>
    </source>
</reference>
<reference evidence="2 3" key="1">
    <citation type="journal article" date="2009" name="Nat. Genet.">
        <title>The genome of the cucumber, Cucumis sativus L.</title>
        <authorList>
            <person name="Huang S."/>
            <person name="Li R."/>
            <person name="Zhang Z."/>
            <person name="Li L."/>
            <person name="Gu X."/>
            <person name="Fan W."/>
            <person name="Lucas W.J."/>
            <person name="Wang X."/>
            <person name="Xie B."/>
            <person name="Ni P."/>
            <person name="Ren Y."/>
            <person name="Zhu H."/>
            <person name="Li J."/>
            <person name="Lin K."/>
            <person name="Jin W."/>
            <person name="Fei Z."/>
            <person name="Li G."/>
            <person name="Staub J."/>
            <person name="Kilian A."/>
            <person name="van der Vossen E.A."/>
            <person name="Wu Y."/>
            <person name="Guo J."/>
            <person name="He J."/>
            <person name="Jia Z."/>
            <person name="Ren Y."/>
            <person name="Tian G."/>
            <person name="Lu Y."/>
            <person name="Ruan J."/>
            <person name="Qian W."/>
            <person name="Wang M."/>
            <person name="Huang Q."/>
            <person name="Li B."/>
            <person name="Xuan Z."/>
            <person name="Cao J."/>
            <person name="Asan"/>
            <person name="Wu Z."/>
            <person name="Zhang J."/>
            <person name="Cai Q."/>
            <person name="Bai Y."/>
            <person name="Zhao B."/>
            <person name="Han Y."/>
            <person name="Li Y."/>
            <person name="Li X."/>
            <person name="Wang S."/>
            <person name="Shi Q."/>
            <person name="Liu S."/>
            <person name="Cho W.K."/>
            <person name="Kim J.Y."/>
            <person name="Xu Y."/>
            <person name="Heller-Uszynska K."/>
            <person name="Miao H."/>
            <person name="Cheng Z."/>
            <person name="Zhang S."/>
            <person name="Wu J."/>
            <person name="Yang Y."/>
            <person name="Kang H."/>
            <person name="Li M."/>
            <person name="Liang H."/>
            <person name="Ren X."/>
            <person name="Shi Z."/>
            <person name="Wen M."/>
            <person name="Jian M."/>
            <person name="Yang H."/>
            <person name="Zhang G."/>
            <person name="Yang Z."/>
            <person name="Chen R."/>
            <person name="Liu S."/>
            <person name="Li J."/>
            <person name="Ma L."/>
            <person name="Liu H."/>
            <person name="Zhou Y."/>
            <person name="Zhao J."/>
            <person name="Fang X."/>
            <person name="Li G."/>
            <person name="Fang L."/>
            <person name="Li Y."/>
            <person name="Liu D."/>
            <person name="Zheng H."/>
            <person name="Zhang Y."/>
            <person name="Qin N."/>
            <person name="Li Z."/>
            <person name="Yang G."/>
            <person name="Yang S."/>
            <person name="Bolund L."/>
            <person name="Kristiansen K."/>
            <person name="Zheng H."/>
            <person name="Li S."/>
            <person name="Zhang X."/>
            <person name="Yang H."/>
            <person name="Wang J."/>
            <person name="Sun R."/>
            <person name="Zhang B."/>
            <person name="Jiang S."/>
            <person name="Wang J."/>
            <person name="Du Y."/>
            <person name="Li S."/>
        </authorList>
    </citation>
    <scope>NUCLEOTIDE SEQUENCE [LARGE SCALE GENOMIC DNA]</scope>
    <source>
        <strain evidence="3">cv. 9930</strain>
    </source>
</reference>
<accession>A0A0A0KRY2</accession>
<gene>
    <name evidence="2" type="ORF">Csa_5G630830</name>
</gene>
<feature type="compositionally biased region" description="Basic and acidic residues" evidence="1">
    <location>
        <begin position="1"/>
        <end position="10"/>
    </location>
</feature>
<feature type="region of interest" description="Disordered" evidence="1">
    <location>
        <begin position="1"/>
        <end position="42"/>
    </location>
</feature>
<name>A0A0A0KRY2_CUCSA</name>
<organism evidence="2 3">
    <name type="scientific">Cucumis sativus</name>
    <name type="common">Cucumber</name>
    <dbReference type="NCBI Taxonomy" id="3659"/>
    <lineage>
        <taxon>Eukaryota</taxon>
        <taxon>Viridiplantae</taxon>
        <taxon>Streptophyta</taxon>
        <taxon>Embryophyta</taxon>
        <taxon>Tracheophyta</taxon>
        <taxon>Spermatophyta</taxon>
        <taxon>Magnoliopsida</taxon>
        <taxon>eudicotyledons</taxon>
        <taxon>Gunneridae</taxon>
        <taxon>Pentapetalae</taxon>
        <taxon>rosids</taxon>
        <taxon>fabids</taxon>
        <taxon>Cucurbitales</taxon>
        <taxon>Cucurbitaceae</taxon>
        <taxon>Benincaseae</taxon>
        <taxon>Cucumis</taxon>
    </lineage>
</organism>
<evidence type="ECO:0000313" key="3">
    <source>
        <dbReference type="Proteomes" id="UP000029981"/>
    </source>
</evidence>
<sequence>MENVNGEKMRNVKSIGDEESEAEESSLSDGLSSPPRPAQWPSMIIQTLMDYLPP</sequence>
<evidence type="ECO:0000313" key="2">
    <source>
        <dbReference type="EMBL" id="KGN52380.1"/>
    </source>
</evidence>
<dbReference type="Proteomes" id="UP000029981">
    <property type="component" value="Chromosome 5"/>
</dbReference>
<dbReference type="EMBL" id="CM002926">
    <property type="protein sequence ID" value="KGN52380.1"/>
    <property type="molecule type" value="Genomic_DNA"/>
</dbReference>
<protein>
    <submittedName>
        <fullName evidence="2">Uncharacterized protein</fullName>
    </submittedName>
</protein>